<feature type="region of interest" description="Disordered" evidence="1">
    <location>
        <begin position="1"/>
        <end position="52"/>
    </location>
</feature>
<keyword evidence="3" id="KW-1185">Reference proteome</keyword>
<proteinExistence type="predicted"/>
<reference evidence="2" key="1">
    <citation type="submission" date="2020-09" db="EMBL/GenBank/DDBJ databases">
        <title>Whole genome shotgun sequence of Streptomyces xanthophaeus NBRC 12829.</title>
        <authorList>
            <person name="Komaki H."/>
            <person name="Tamura T."/>
        </authorList>
    </citation>
    <scope>NUCLEOTIDE SEQUENCE</scope>
    <source>
        <strain evidence="2">NBRC 12829</strain>
    </source>
</reference>
<dbReference type="Proteomes" id="UP000600026">
    <property type="component" value="Unassembled WGS sequence"/>
</dbReference>
<dbReference type="RefSeq" id="WP_234321717.1">
    <property type="nucleotide sequence ID" value="NZ_BNEE01000006.1"/>
</dbReference>
<sequence>MTASSPSPQAGGPRPADAAANQTPSGFGPPPPAGWQAPAPGSHPYAPYPGPGTGQAPSPYAGAIPCRHCGAAPAVPVTFRLHQGLLIMMRFHKMEGPFCRECGTAYFRELTARTLWQGWWSPFSLVLFTPFTLISNRVALAKVNRLPEPSGGGPRPRVGLPVLRRPTSLAVLLPIAWAIWVIANIINDVTS</sequence>
<gene>
    <name evidence="2" type="ORF">Sxan_24240</name>
</gene>
<dbReference type="AlphaFoldDB" id="A0A919GVA9"/>
<evidence type="ECO:0000256" key="1">
    <source>
        <dbReference type="SAM" id="MobiDB-lite"/>
    </source>
</evidence>
<evidence type="ECO:0000313" key="2">
    <source>
        <dbReference type="EMBL" id="GHI85060.1"/>
    </source>
</evidence>
<evidence type="ECO:0000313" key="3">
    <source>
        <dbReference type="Proteomes" id="UP000600026"/>
    </source>
</evidence>
<comment type="caution">
    <text evidence="2">The sequence shown here is derived from an EMBL/GenBank/DDBJ whole genome shotgun (WGS) entry which is preliminary data.</text>
</comment>
<organism evidence="2 3">
    <name type="scientific">Streptomyces xanthophaeus</name>
    <dbReference type="NCBI Taxonomy" id="67385"/>
    <lineage>
        <taxon>Bacteria</taxon>
        <taxon>Bacillati</taxon>
        <taxon>Actinomycetota</taxon>
        <taxon>Actinomycetes</taxon>
        <taxon>Kitasatosporales</taxon>
        <taxon>Streptomycetaceae</taxon>
        <taxon>Streptomyces</taxon>
    </lineage>
</organism>
<protein>
    <submittedName>
        <fullName evidence="2">Uncharacterized protein</fullName>
    </submittedName>
</protein>
<accession>A0A919GVA9</accession>
<dbReference type="EMBL" id="BNEE01000006">
    <property type="protein sequence ID" value="GHI85060.1"/>
    <property type="molecule type" value="Genomic_DNA"/>
</dbReference>
<name>A0A919GVA9_9ACTN</name>